<dbReference type="SUPFAM" id="SSF53850">
    <property type="entry name" value="Periplasmic binding protein-like II"/>
    <property type="match status" value="1"/>
</dbReference>
<accession>A0ABP8ASX4</accession>
<gene>
    <name evidence="4" type="ORF">GCM10022252_27040</name>
</gene>
<evidence type="ECO:0000256" key="2">
    <source>
        <dbReference type="ARBA" id="ARBA00022448"/>
    </source>
</evidence>
<reference evidence="5" key="1">
    <citation type="journal article" date="2019" name="Int. J. Syst. Evol. Microbiol.">
        <title>The Global Catalogue of Microorganisms (GCM) 10K type strain sequencing project: providing services to taxonomists for standard genome sequencing and annotation.</title>
        <authorList>
            <consortium name="The Broad Institute Genomics Platform"/>
            <consortium name="The Broad Institute Genome Sequencing Center for Infectious Disease"/>
            <person name="Wu L."/>
            <person name="Ma J."/>
        </authorList>
    </citation>
    <scope>NUCLEOTIDE SEQUENCE [LARGE SCALE GENOMIC DNA]</scope>
    <source>
        <strain evidence="5">JCM 17388</strain>
    </source>
</reference>
<evidence type="ECO:0000256" key="3">
    <source>
        <dbReference type="SAM" id="SignalP"/>
    </source>
</evidence>
<dbReference type="PROSITE" id="PS51257">
    <property type="entry name" value="PROKAR_LIPOPROTEIN"/>
    <property type="match status" value="1"/>
</dbReference>
<feature type="signal peptide" evidence="3">
    <location>
        <begin position="1"/>
        <end position="21"/>
    </location>
</feature>
<dbReference type="PANTHER" id="PTHR43649">
    <property type="entry name" value="ARABINOSE-BINDING PROTEIN-RELATED"/>
    <property type="match status" value="1"/>
</dbReference>
<organism evidence="4 5">
    <name type="scientific">Streptosporangium oxazolinicum</name>
    <dbReference type="NCBI Taxonomy" id="909287"/>
    <lineage>
        <taxon>Bacteria</taxon>
        <taxon>Bacillati</taxon>
        <taxon>Actinomycetota</taxon>
        <taxon>Actinomycetes</taxon>
        <taxon>Streptosporangiales</taxon>
        <taxon>Streptosporangiaceae</taxon>
        <taxon>Streptosporangium</taxon>
    </lineage>
</organism>
<evidence type="ECO:0000256" key="1">
    <source>
        <dbReference type="ARBA" id="ARBA00008520"/>
    </source>
</evidence>
<evidence type="ECO:0000313" key="5">
    <source>
        <dbReference type="Proteomes" id="UP001501251"/>
    </source>
</evidence>
<keyword evidence="3" id="KW-0732">Signal</keyword>
<comment type="similarity">
    <text evidence="1">Belongs to the bacterial solute-binding protein 1 family.</text>
</comment>
<keyword evidence="2" id="KW-0813">Transport</keyword>
<name>A0ABP8ASX4_9ACTN</name>
<keyword evidence="5" id="KW-1185">Reference proteome</keyword>
<dbReference type="Proteomes" id="UP001501251">
    <property type="component" value="Unassembled WGS sequence"/>
</dbReference>
<dbReference type="InterPro" id="IPR006059">
    <property type="entry name" value="SBP"/>
</dbReference>
<dbReference type="Pfam" id="PF13416">
    <property type="entry name" value="SBP_bac_8"/>
    <property type="match status" value="1"/>
</dbReference>
<dbReference type="EMBL" id="BAABAQ010000004">
    <property type="protein sequence ID" value="GAA4189778.1"/>
    <property type="molecule type" value="Genomic_DNA"/>
</dbReference>
<evidence type="ECO:0000313" key="4">
    <source>
        <dbReference type="EMBL" id="GAA4189778.1"/>
    </source>
</evidence>
<proteinExistence type="inferred from homology"/>
<comment type="caution">
    <text evidence="4">The sequence shown here is derived from an EMBL/GenBank/DDBJ whole genome shotgun (WGS) entry which is preliminary data.</text>
</comment>
<dbReference type="Gene3D" id="3.40.190.10">
    <property type="entry name" value="Periplasmic binding protein-like II"/>
    <property type="match status" value="2"/>
</dbReference>
<sequence length="428" mass="45133">MRRSIAVGLVTLLAVSGCGMGAEAEKPAAGGGNVTLSFLVFETPNLDAAFWDAAIARASAKVPGVTIKKLVTPNVDRTGYAKQLDASGNLPDILQSVNPAGFAEAGKFAAFTADELKNFVAPTAGAVAGKIYQLPYNTQVIPVVYYNKTQFAEAGITETPTTYQQMLDISAKLKAKKITPFVVGGGGADTWADMYPLTGTVATDVYKKTPDWLTQRATGSVKFTDPAFTSAAQKIADLAKQGYIDPAGLSRSYADTEQAFRDGKGAMYPMGSWFATSADNKKPDFEIGAFPWPSDDGSLVVPTFTGGGTSVSATAANVDLAKKWALAFDEDQQNNDAFVKADGSIPAIKGYKPPADMGPVYKATVEIYERGMAENAIVNAFSQETGDGSLPPGLADKTAVAVQDLITGEKPTSEFTAYLDDQWAKATQ</sequence>
<dbReference type="InterPro" id="IPR050490">
    <property type="entry name" value="Bact_solute-bd_prot1"/>
</dbReference>
<feature type="chain" id="PRO_5045825187" evidence="3">
    <location>
        <begin position="22"/>
        <end position="428"/>
    </location>
</feature>
<dbReference type="PANTHER" id="PTHR43649:SF29">
    <property type="entry name" value="OSMOPROTECTIVE COMPOUNDS-BINDING PROTEIN GGTB"/>
    <property type="match status" value="1"/>
</dbReference>
<protein>
    <submittedName>
        <fullName evidence="4">Extracellular solute-binding protein</fullName>
    </submittedName>
</protein>